<keyword evidence="2" id="KW-1185">Reference proteome</keyword>
<reference evidence="1" key="1">
    <citation type="submission" date="2021-01" db="EMBL/GenBank/DDBJ databases">
        <authorList>
            <consortium name="Genoscope - CEA"/>
            <person name="William W."/>
        </authorList>
    </citation>
    <scope>NUCLEOTIDE SEQUENCE</scope>
</reference>
<evidence type="ECO:0000313" key="1">
    <source>
        <dbReference type="EMBL" id="CAD8100715.1"/>
    </source>
</evidence>
<gene>
    <name evidence="1" type="ORF">PPRIM_AZ9-3.1.T1130062</name>
</gene>
<dbReference type="PANTHER" id="PTHR11319">
    <property type="entry name" value="G PROTEIN-COUPLED RECEPTOR-RELATED"/>
    <property type="match status" value="1"/>
</dbReference>
<organism evidence="1 2">
    <name type="scientific">Paramecium primaurelia</name>
    <dbReference type="NCBI Taxonomy" id="5886"/>
    <lineage>
        <taxon>Eukaryota</taxon>
        <taxon>Sar</taxon>
        <taxon>Alveolata</taxon>
        <taxon>Ciliophora</taxon>
        <taxon>Intramacronucleata</taxon>
        <taxon>Oligohymenophorea</taxon>
        <taxon>Peniculida</taxon>
        <taxon>Parameciidae</taxon>
        <taxon>Paramecium</taxon>
    </lineage>
</organism>
<dbReference type="InterPro" id="IPR006212">
    <property type="entry name" value="Furin_repeat"/>
</dbReference>
<dbReference type="CDD" id="cd00064">
    <property type="entry name" value="FU"/>
    <property type="match status" value="1"/>
</dbReference>
<accession>A0A8S1PCF1</accession>
<dbReference type="PANTHER" id="PTHR11319:SF35">
    <property type="entry name" value="OUTER MEMBRANE PROTEIN PMPC-RELATED"/>
    <property type="match status" value="1"/>
</dbReference>
<proteinExistence type="predicted"/>
<name>A0A8S1PCF1_PARPR</name>
<protein>
    <submittedName>
        <fullName evidence="1">Uncharacterized protein</fullName>
    </submittedName>
</protein>
<dbReference type="EMBL" id="CAJJDM010000116">
    <property type="protein sequence ID" value="CAD8100715.1"/>
    <property type="molecule type" value="Genomic_DNA"/>
</dbReference>
<sequence length="2442" mass="283129">MNYDIRFIINQFQINFEQVNDVIQGCYCIYLIVRFQEQVSVYQGISNCVFDIITQPDTEQRIIEQNLSGLGTKSYGWGVWTKYESGYGSAEQLSQTITSMHVLTEKYAKRIILSYFIVIDRKKLIFYHRLLIQHGGVLQIKELKIHVAIADKKWVFFYFCFKEALKSYSMFLYVDNDVFHVSMSAGGPFDIDDLIKQYHLGQIIDVINPFNESINYNLNVFIGLISDMDLRTGESNYYPDIQSFLDSLESVECIKELKCSSVSKMINFDNSIFNDQSTRILSKLRYENSRFLISGWVRVSHVPLYQQRTSALFRMTLKIKYEDDLYYGDRALFWQYLQNSDQPDSSGLIVTTYHENDPFIPYKTNHNDMISYLSSYYSKAITEWHWFIYEEGRNGVNNIQNTIFWGNGGHNKKTDVNQLKKTHLIETTLFMTLGGDKFYNFIGQIQQIEFQYCHNNDIQYFIKCHYSCSSCFGPLEIHCITCPDEEITNREYNPGQSSCGCKGSYVENEDTQCVKSQEYFQDITIFEGEDSNLIACGLGQFYVQFGQVTYCANCPGNREPDFINRRKLFCVDCLNQQYTWYSNPICTEDYEQLISSITSAYQKKARIPIDYEYFLINFNSQINQIDIELCQGCLGETTANSNYIVQLKLDIEIKIECKTCYQIIDGECINVNNNCNSCNSDKCIECQQGYTLYQNYCYKCPTICQNDCLFNGSKFGCLKCDLGYYLDTVNNECLQCGANCLICQPGIPIDGDFVQMQCFKCIDNKEFFIDADLINCKPKNMPNCIYQYQEFSQRSLFQNDTHQYKFQTSLDLNFSKPSTKYYNRCALCEKGFVYRLHEFEQGKDKCILQSKITDQDFPNFNSLQIAPESEDDHFQIMLFHQISYEGYLKRILMILGDYMTATLNGQIQNLLSSVIQIEKLREAQMQPHNRREIYYQNVLKVIANIVSRIIFGLMNTVCSVIKDIMLKFSQVNAISAQLVYIVKHVNSNIKFIRMDGNGKQEHIIVQELVQIFVIQVLIQNVPQQIQMIMKCIVHHVKKDINYIMKNAFQNAIDDRYICVECPSSLINTNQPIQILINNKCTECPANCALCRELNDNEIKLINPYFNPQYSQLAIYSKSCIKGYEPDKFLMQYQYIYRDPILNTQILCQQYQKCYQYLEQEYTIYCSQYEYNYDLDSAINQIAFQYKNMALSHLFSETHFSIESEKLFNELNKKSIKSAKYILNFKYFNDDPCIIPPDAVIFSNLRRNVFTLQQLEIVLIGDISKKTFIQSTFSLKDFTKITIKYFLIVKSTKLSSISINQVNRVSVYLENLIIQDSDTYRFQIQINDPLNIKINNFQIINSKIVDTQGIIAYTFSKKITDRFEFLANNIQLLNSEFQNTQIIVQILQDNCNNQIHEITQIKSIKNIFISSSLFETYFPLSWRESSFIIKGFYADKDTLKKIWLCNFIRCSKCTNLRFDYSKQLFQLSIFVIQNFLFENNSLLSSDNRVITNKINIVYTDLDSITSNILTLNNITFQNNTYKSSKGFMEIIQSNNFRFLEIKITNLTLIKNDMILEMASVINAITFENSTIYLDITSLQLTNVFVQRNINLPEFTIKNAKNVINQITGQLIKQFNILHPSKSCLFSVDEIKQTTMFFFFILNLKMSNVIIQNLTSINLPLISIKSIEKQNKRQKENITLQNCKFFGNILMITKFSEQLGVLVIISEQEQTIVFQKLLFEGNIQHSQIDDIAFISSTILQITPYSTIEMKDSIFKKNIVTNGQNSNLILIGKSVSLRDTQFIDQNNIDFQSFSQYLNWGFSQNDQVYLEDLLESFPIQYKGGAGYIQGSEIIMDNLFVYNTQALFGGAFYMVPQSFGQLKLMNSLFSNCKTITTNSERSQGGTLYIDSSQSLLNLFIKNTTVNNSYSRNEGGCIYIEPSRVNNSIQFSDFSIENIYSLLNPFLRIQVSFTSSSLLLIIQFYNVQIVNTYSGYLRYLEEIIDMKQTEILNQKNNYLISIDQGNVTMENCLFKNIFNYGFLNCQGCQLVKFKNGDIKNFTILSEVIINITLNKKFYSKIILIKVSVNNIIEFDGSVNVPQENIEILVNTLYKCIQNFVIPKTINVFYTNQKKQIISHNNFYRRINGRQQLIKILKIDQVSVLHYPFFQTFTMEQNYCSTCESSIFQITNIQKTDQNNLIYITYSTFNNNTCGKIGCVVVSSQDIKSIQIQNSNRILESDQNISNINAKVKILNSGFMENTATYGGDLLISQVNTLINNCIFNQNTAIQSGGAIYYQQYEDSNLHLYNSIITYNNINIGGGLYLRNYQVNDPQTLNNYLRNNKAKSYGNNTANNPSQLTIQIGKQLLQKTEQLTIMNKLQIKLLQVIIQQVQIFINIQWFLVDKLCLSITFLMKILKVLLATILVQGSSLQTNKMIESKTQMDPNVLLEVVKSQIDNKEIIIQAIQI</sequence>
<dbReference type="Proteomes" id="UP000688137">
    <property type="component" value="Unassembled WGS sequence"/>
</dbReference>
<evidence type="ECO:0000313" key="2">
    <source>
        <dbReference type="Proteomes" id="UP000688137"/>
    </source>
</evidence>
<comment type="caution">
    <text evidence="1">The sequence shown here is derived from an EMBL/GenBank/DDBJ whole genome shotgun (WGS) entry which is preliminary data.</text>
</comment>